<evidence type="ECO:0000256" key="1">
    <source>
        <dbReference type="ARBA" id="ARBA00008072"/>
    </source>
</evidence>
<dbReference type="Pfam" id="PF00107">
    <property type="entry name" value="ADH_zinc_N"/>
    <property type="match status" value="1"/>
</dbReference>
<evidence type="ECO:0000313" key="8">
    <source>
        <dbReference type="EMBL" id="MFE5985130.1"/>
    </source>
</evidence>
<dbReference type="PANTHER" id="PTHR43880:SF12">
    <property type="entry name" value="ALCOHOL DEHYDROGENASE CLASS-3"/>
    <property type="match status" value="1"/>
</dbReference>
<comment type="cofactor">
    <cofactor evidence="6">
        <name>Zn(2+)</name>
        <dbReference type="ChEBI" id="CHEBI:29105"/>
    </cofactor>
</comment>
<evidence type="ECO:0000256" key="4">
    <source>
        <dbReference type="ARBA" id="ARBA00023002"/>
    </source>
</evidence>
<keyword evidence="2 6" id="KW-0479">Metal-binding</keyword>
<keyword evidence="5" id="KW-0520">NAD</keyword>
<dbReference type="InterPro" id="IPR002328">
    <property type="entry name" value="ADH_Zn_CS"/>
</dbReference>
<dbReference type="InterPro" id="IPR036291">
    <property type="entry name" value="NAD(P)-bd_dom_sf"/>
</dbReference>
<evidence type="ECO:0000259" key="7">
    <source>
        <dbReference type="SMART" id="SM00829"/>
    </source>
</evidence>
<comment type="similarity">
    <text evidence="1 6">Belongs to the zinc-containing alcohol dehydrogenase family.</text>
</comment>
<dbReference type="Gene3D" id="3.40.50.720">
    <property type="entry name" value="NAD(P)-binding Rossmann-like Domain"/>
    <property type="match status" value="1"/>
</dbReference>
<dbReference type="SUPFAM" id="SSF50129">
    <property type="entry name" value="GroES-like"/>
    <property type="match status" value="2"/>
</dbReference>
<comment type="caution">
    <text evidence="8">The sequence shown here is derived from an EMBL/GenBank/DDBJ whole genome shotgun (WGS) entry which is preliminary data.</text>
</comment>
<keyword evidence="4" id="KW-0560">Oxidoreductase</keyword>
<sequence>MRAAVLREYGAPLDVVDTMETVKAGPGKVKVRIRATGMCHSDLSGMTGKLGVPAPFVPGHEGAGEIIEVGEGVASVAPGDHVIVNFIPACGTCADCARDEGHLCTRMMYEAMGTPNFQEDGKPVYGLVGCGTFAEEVVLPHQSVVRIDKDVPFDIAALIGCGVTTGTGAVLNTAKVREGSTVAVVGCGGVGIAAIMAARLAGASQILAVDPSAAKRELVSRFGATAAASPEEADAVAAELTGGQGFDYTFEVVGRSNTAQAAFKLARRGGTVVVVGLGARTDNLELSMGTLATQSKILVGSVYGGMDVPRFMRQLVGLWRDGKLDLEAMITKRLKLEDVNEGFELMKTGDAIRTVVEL</sequence>
<evidence type="ECO:0000256" key="3">
    <source>
        <dbReference type="ARBA" id="ARBA00022833"/>
    </source>
</evidence>
<dbReference type="RefSeq" id="WP_386256524.1">
    <property type="nucleotide sequence ID" value="NZ_JBHTRV010000043.1"/>
</dbReference>
<reference evidence="8 9" key="1">
    <citation type="submission" date="2024-09" db="EMBL/GenBank/DDBJ databases">
        <title>The Natural Products Discovery Center: Release of the First 8490 Sequenced Strains for Exploring Actinobacteria Biosynthetic Diversity.</title>
        <authorList>
            <person name="Kalkreuter E."/>
            <person name="Kautsar S.A."/>
            <person name="Yang D."/>
            <person name="Bader C.D."/>
            <person name="Teijaro C.N."/>
            <person name="Fluegel L."/>
            <person name="Davis C.M."/>
            <person name="Simpson J.R."/>
            <person name="Lauterbach L."/>
            <person name="Steele A.D."/>
            <person name="Gui C."/>
            <person name="Meng S."/>
            <person name="Li G."/>
            <person name="Viehrig K."/>
            <person name="Ye F."/>
            <person name="Su P."/>
            <person name="Kiefer A.F."/>
            <person name="Nichols A."/>
            <person name="Cepeda A.J."/>
            <person name="Yan W."/>
            <person name="Fan B."/>
            <person name="Jiang Y."/>
            <person name="Adhikari A."/>
            <person name="Zheng C.-J."/>
            <person name="Schuster L."/>
            <person name="Cowan T.M."/>
            <person name="Smanski M.J."/>
            <person name="Chevrette M.G."/>
            <person name="De Carvalho L.P.S."/>
            <person name="Shen B."/>
        </authorList>
    </citation>
    <scope>NUCLEOTIDE SEQUENCE [LARGE SCALE GENOMIC DNA]</scope>
    <source>
        <strain evidence="8 9">NPDC056472</strain>
    </source>
</reference>
<name>A0ABW6J5C6_STRWE</name>
<dbReference type="Gene3D" id="3.90.180.10">
    <property type="entry name" value="Medium-chain alcohol dehydrogenases, catalytic domain"/>
    <property type="match status" value="1"/>
</dbReference>
<gene>
    <name evidence="8" type="ORF">ACFQ63_36210</name>
</gene>
<evidence type="ECO:0000256" key="5">
    <source>
        <dbReference type="ARBA" id="ARBA00023027"/>
    </source>
</evidence>
<dbReference type="Pfam" id="PF08240">
    <property type="entry name" value="ADH_N"/>
    <property type="match status" value="1"/>
</dbReference>
<proteinExistence type="inferred from homology"/>
<protein>
    <submittedName>
        <fullName evidence="8">Zinc-binding dehydrogenase</fullName>
    </submittedName>
</protein>
<keyword evidence="3 6" id="KW-0862">Zinc</keyword>
<dbReference type="PROSITE" id="PS00059">
    <property type="entry name" value="ADH_ZINC"/>
    <property type="match status" value="1"/>
</dbReference>
<dbReference type="EMBL" id="JBHTRV010000043">
    <property type="protein sequence ID" value="MFE5985130.1"/>
    <property type="molecule type" value="Genomic_DNA"/>
</dbReference>
<evidence type="ECO:0000256" key="2">
    <source>
        <dbReference type="ARBA" id="ARBA00022723"/>
    </source>
</evidence>
<dbReference type="InterPro" id="IPR020843">
    <property type="entry name" value="ER"/>
</dbReference>
<organism evidence="8 9">
    <name type="scientific">Streptomyces wedmorensis</name>
    <dbReference type="NCBI Taxonomy" id="43759"/>
    <lineage>
        <taxon>Bacteria</taxon>
        <taxon>Bacillati</taxon>
        <taxon>Actinomycetota</taxon>
        <taxon>Actinomycetes</taxon>
        <taxon>Kitasatosporales</taxon>
        <taxon>Streptomycetaceae</taxon>
        <taxon>Streptomyces</taxon>
    </lineage>
</organism>
<dbReference type="InterPro" id="IPR013149">
    <property type="entry name" value="ADH-like_C"/>
</dbReference>
<evidence type="ECO:0000256" key="6">
    <source>
        <dbReference type="RuleBase" id="RU361277"/>
    </source>
</evidence>
<keyword evidence="9" id="KW-1185">Reference proteome</keyword>
<dbReference type="Proteomes" id="UP001600424">
    <property type="component" value="Unassembled WGS sequence"/>
</dbReference>
<feature type="domain" description="Enoyl reductase (ER)" evidence="7">
    <location>
        <begin position="10"/>
        <end position="356"/>
    </location>
</feature>
<dbReference type="InterPro" id="IPR013154">
    <property type="entry name" value="ADH-like_N"/>
</dbReference>
<accession>A0ABW6J5C6</accession>
<dbReference type="SMART" id="SM00829">
    <property type="entry name" value="PKS_ER"/>
    <property type="match status" value="1"/>
</dbReference>
<dbReference type="InterPro" id="IPR011032">
    <property type="entry name" value="GroES-like_sf"/>
</dbReference>
<dbReference type="SUPFAM" id="SSF51735">
    <property type="entry name" value="NAD(P)-binding Rossmann-fold domains"/>
    <property type="match status" value="1"/>
</dbReference>
<evidence type="ECO:0000313" key="9">
    <source>
        <dbReference type="Proteomes" id="UP001600424"/>
    </source>
</evidence>
<dbReference type="PANTHER" id="PTHR43880">
    <property type="entry name" value="ALCOHOL DEHYDROGENASE"/>
    <property type="match status" value="1"/>
</dbReference>